<accession>A0A1I2XAI3</accession>
<dbReference type="AlphaFoldDB" id="A0A1I2XAI3"/>
<evidence type="ECO:0000256" key="1">
    <source>
        <dbReference type="SAM" id="Phobius"/>
    </source>
</evidence>
<feature type="transmembrane region" description="Helical" evidence="1">
    <location>
        <begin position="14"/>
        <end position="34"/>
    </location>
</feature>
<dbReference type="STRING" id="414048.SAMN04489864_10521"/>
<gene>
    <name evidence="2" type="ORF">SAMN04489864_10521</name>
</gene>
<feature type="transmembrane region" description="Helical" evidence="1">
    <location>
        <begin position="54"/>
        <end position="76"/>
    </location>
</feature>
<keyword evidence="3" id="KW-1185">Reference proteome</keyword>
<reference evidence="2 3" key="1">
    <citation type="submission" date="2016-10" db="EMBL/GenBank/DDBJ databases">
        <authorList>
            <person name="de Groot N.N."/>
        </authorList>
    </citation>
    <scope>NUCLEOTIDE SEQUENCE [LARGE SCALE GENOMIC DNA]</scope>
    <source>
        <strain evidence="2 3">DSM 18684</strain>
    </source>
</reference>
<dbReference type="InterPro" id="IPR049211">
    <property type="entry name" value="DUF6814"/>
</dbReference>
<dbReference type="Proteomes" id="UP000199666">
    <property type="component" value="Unassembled WGS sequence"/>
</dbReference>
<keyword evidence="1" id="KW-1133">Transmembrane helix</keyword>
<sequence length="90" mass="10014">MKYNFYKMNALKKILGIVWIILGPASVILMFLQAWDKVSNAPAGIAQTNTALQWGIILLIFIPIAVGLVIFGRYALSGEYEKLPESSKEL</sequence>
<protein>
    <submittedName>
        <fullName evidence="2">Uncharacterized protein</fullName>
    </submittedName>
</protein>
<proteinExistence type="predicted"/>
<organism evidence="2 3">
    <name type="scientific">Pedobacter insulae</name>
    <dbReference type="NCBI Taxonomy" id="414048"/>
    <lineage>
        <taxon>Bacteria</taxon>
        <taxon>Pseudomonadati</taxon>
        <taxon>Bacteroidota</taxon>
        <taxon>Sphingobacteriia</taxon>
        <taxon>Sphingobacteriales</taxon>
        <taxon>Sphingobacteriaceae</taxon>
        <taxon>Pedobacter</taxon>
    </lineage>
</organism>
<keyword evidence="1" id="KW-0472">Membrane</keyword>
<evidence type="ECO:0000313" key="2">
    <source>
        <dbReference type="EMBL" id="SFH09011.1"/>
    </source>
</evidence>
<dbReference type="EMBL" id="FOPP01000005">
    <property type="protein sequence ID" value="SFH09011.1"/>
    <property type="molecule type" value="Genomic_DNA"/>
</dbReference>
<name>A0A1I2XAI3_9SPHI</name>
<dbReference type="Pfam" id="PF20664">
    <property type="entry name" value="DUF6814"/>
    <property type="match status" value="1"/>
</dbReference>
<keyword evidence="1" id="KW-0812">Transmembrane</keyword>
<evidence type="ECO:0000313" key="3">
    <source>
        <dbReference type="Proteomes" id="UP000199666"/>
    </source>
</evidence>